<dbReference type="SUPFAM" id="SSF103491">
    <property type="entry name" value="Preprotein translocase SecY subunit"/>
    <property type="match status" value="1"/>
</dbReference>
<sequence length="402" mass="44512">MGDGFRVLDIVKPFLPFLPEVQSADRKVPFRGNVIYTVISIFIFSVYSQLPLYGIHSTTGADRFYWYASNRGTVMELGIVPIATSGLVMQFLAGSKIIEVNNNVREDRVLFNGARKLLSILIAVGEAVAYVLSEMYGSVDQLGVGNAILIIIQLCFAGIILICLDELLQKGHGLGSGTSLFIANNVCENTMGKAFSTITSGGGLNLKVLLLASVHHLITDTDKARALHRAFYRQNLPNVTNLLATVLINVIVTYLQGFHVVLPVILKDPPGQQGSYPIKLFYTSNIPVILQSALVSSTCFISQLFSLMLASLLSLLMLAMLLFFCSLVNVTNKPFHALFYLTFMLSHCAFFFQTWVEVSGSSAKDVSKQLKEQNMVMAGHWESNLQPELYQYIQNLQQEIYQ</sequence>
<dbReference type="STRING" id="180498.A0A067LC89"/>
<dbReference type="PIRSF" id="PIRSF004557">
    <property type="entry name" value="SecY"/>
    <property type="match status" value="1"/>
</dbReference>
<dbReference type="OrthoDB" id="420669at2759"/>
<dbReference type="Pfam" id="PF10559">
    <property type="entry name" value="Plug_translocon"/>
    <property type="match status" value="1"/>
</dbReference>
<feature type="transmembrane region" description="Helical" evidence="3">
    <location>
        <begin position="242"/>
        <end position="266"/>
    </location>
</feature>
<keyword evidence="3" id="KW-0812">Transmembrane</keyword>
<protein>
    <recommendedName>
        <fullName evidence="4">Translocon Sec61/SecY plug domain-containing protein</fullName>
    </recommendedName>
</protein>
<dbReference type="InterPro" id="IPR023201">
    <property type="entry name" value="SecY_dom_sf"/>
</dbReference>
<dbReference type="GO" id="GO:0009535">
    <property type="term" value="C:chloroplast thylakoid membrane"/>
    <property type="evidence" value="ECO:0007669"/>
    <property type="project" value="UniProtKB-SubCell"/>
</dbReference>
<feature type="transmembrane region" description="Helical" evidence="3">
    <location>
        <begin position="144"/>
        <end position="164"/>
    </location>
</feature>
<feature type="transmembrane region" description="Helical" evidence="3">
    <location>
        <begin position="337"/>
        <end position="356"/>
    </location>
</feature>
<evidence type="ECO:0000259" key="4">
    <source>
        <dbReference type="Pfam" id="PF10559"/>
    </source>
</evidence>
<name>A0A067LC89_JATCU</name>
<proteinExistence type="inferred from homology"/>
<dbReference type="PANTHER" id="PTHR10906">
    <property type="entry name" value="SECY/SEC61-ALPHA FAMILY MEMBER"/>
    <property type="match status" value="1"/>
</dbReference>
<feature type="domain" description="Translocon Sec61/SecY plug" evidence="4">
    <location>
        <begin position="43"/>
        <end position="67"/>
    </location>
</feature>
<dbReference type="AlphaFoldDB" id="A0A067LC89"/>
<evidence type="ECO:0000256" key="2">
    <source>
        <dbReference type="RuleBase" id="RU004349"/>
    </source>
</evidence>
<keyword evidence="6" id="KW-1185">Reference proteome</keyword>
<evidence type="ECO:0000313" key="6">
    <source>
        <dbReference type="Proteomes" id="UP000027138"/>
    </source>
</evidence>
<dbReference type="Proteomes" id="UP000027138">
    <property type="component" value="Unassembled WGS sequence"/>
</dbReference>
<reference evidence="5 6" key="1">
    <citation type="journal article" date="2014" name="PLoS ONE">
        <title>Global Analysis of Gene Expression Profiles in Physic Nut (Jatropha curcas L.) Seedlings Exposed to Salt Stress.</title>
        <authorList>
            <person name="Zhang L."/>
            <person name="Zhang C."/>
            <person name="Wu P."/>
            <person name="Chen Y."/>
            <person name="Li M."/>
            <person name="Jiang H."/>
            <person name="Wu G."/>
        </authorList>
    </citation>
    <scope>NUCLEOTIDE SEQUENCE [LARGE SCALE GENOMIC DNA]</scope>
    <source>
        <strain evidence="6">cv. GZQX0401</strain>
        <tissue evidence="5">Young leaves</tissue>
    </source>
</reference>
<comment type="subcellular location">
    <subcellularLocation>
        <location evidence="1">Plastid</location>
        <location evidence="1">Chloroplast thylakoid membrane</location>
        <topology evidence="1">Multi-pass membrane protein</topology>
    </subcellularLocation>
</comment>
<keyword evidence="3" id="KW-0472">Membrane</keyword>
<dbReference type="InterPro" id="IPR002208">
    <property type="entry name" value="SecY/SEC61-alpha"/>
</dbReference>
<dbReference type="GO" id="GO:0015031">
    <property type="term" value="P:protein transport"/>
    <property type="evidence" value="ECO:0007669"/>
    <property type="project" value="InterPro"/>
</dbReference>
<feature type="transmembrane region" description="Helical" evidence="3">
    <location>
        <begin position="74"/>
        <end position="93"/>
    </location>
</feature>
<dbReference type="InterPro" id="IPR019561">
    <property type="entry name" value="Translocon_Sec61/SecY_plug_dom"/>
</dbReference>
<organism evidence="5 6">
    <name type="scientific">Jatropha curcas</name>
    <name type="common">Barbados nut</name>
    <dbReference type="NCBI Taxonomy" id="180498"/>
    <lineage>
        <taxon>Eukaryota</taxon>
        <taxon>Viridiplantae</taxon>
        <taxon>Streptophyta</taxon>
        <taxon>Embryophyta</taxon>
        <taxon>Tracheophyta</taxon>
        <taxon>Spermatophyta</taxon>
        <taxon>Magnoliopsida</taxon>
        <taxon>eudicotyledons</taxon>
        <taxon>Gunneridae</taxon>
        <taxon>Pentapetalae</taxon>
        <taxon>rosids</taxon>
        <taxon>fabids</taxon>
        <taxon>Malpighiales</taxon>
        <taxon>Euphorbiaceae</taxon>
        <taxon>Crotonoideae</taxon>
        <taxon>Jatropheae</taxon>
        <taxon>Jatropha</taxon>
    </lineage>
</organism>
<feature type="transmembrane region" description="Helical" evidence="3">
    <location>
        <begin position="312"/>
        <end position="331"/>
    </location>
</feature>
<evidence type="ECO:0000256" key="3">
    <source>
        <dbReference type="SAM" id="Phobius"/>
    </source>
</evidence>
<comment type="similarity">
    <text evidence="2">Belongs to the SecY/SEC61-alpha family.</text>
</comment>
<dbReference type="Pfam" id="PF00344">
    <property type="entry name" value="SecY"/>
    <property type="match status" value="1"/>
</dbReference>
<feature type="transmembrane region" description="Helical" evidence="3">
    <location>
        <begin position="114"/>
        <end position="132"/>
    </location>
</feature>
<gene>
    <name evidence="5" type="ORF">JCGZ_13468</name>
</gene>
<dbReference type="Gene3D" id="1.10.3370.10">
    <property type="entry name" value="SecY subunit domain"/>
    <property type="match status" value="1"/>
</dbReference>
<keyword evidence="3" id="KW-1133">Transmembrane helix</keyword>
<feature type="transmembrane region" description="Helical" evidence="3">
    <location>
        <begin position="34"/>
        <end position="54"/>
    </location>
</feature>
<accession>A0A067LC89</accession>
<dbReference type="EMBL" id="KK914222">
    <property type="protein sequence ID" value="KDP46022.1"/>
    <property type="molecule type" value="Genomic_DNA"/>
</dbReference>
<evidence type="ECO:0000256" key="1">
    <source>
        <dbReference type="ARBA" id="ARBA00004454"/>
    </source>
</evidence>
<evidence type="ECO:0000313" key="5">
    <source>
        <dbReference type="EMBL" id="KDP46022.1"/>
    </source>
</evidence>